<keyword evidence="1" id="KW-0472">Membrane</keyword>
<gene>
    <name evidence="2" type="ORF">IFJ97_04605</name>
</gene>
<keyword evidence="1" id="KW-1133">Transmembrane helix</keyword>
<keyword evidence="1" id="KW-0812">Transmembrane</keyword>
<proteinExistence type="predicted"/>
<dbReference type="Proteomes" id="UP000598633">
    <property type="component" value="Unassembled WGS sequence"/>
</dbReference>
<feature type="transmembrane region" description="Helical" evidence="1">
    <location>
        <begin position="235"/>
        <end position="253"/>
    </location>
</feature>
<evidence type="ECO:0000313" key="3">
    <source>
        <dbReference type="Proteomes" id="UP000598633"/>
    </source>
</evidence>
<feature type="transmembrane region" description="Helical" evidence="1">
    <location>
        <begin position="202"/>
        <end position="223"/>
    </location>
</feature>
<protein>
    <submittedName>
        <fullName evidence="2">DUF3667 domain-containing protein</fullName>
    </submittedName>
</protein>
<dbReference type="EMBL" id="JACXWA010000072">
    <property type="protein sequence ID" value="MBD3870621.1"/>
    <property type="molecule type" value="Genomic_DNA"/>
</dbReference>
<dbReference type="Pfam" id="PF12412">
    <property type="entry name" value="DUF3667"/>
    <property type="match status" value="1"/>
</dbReference>
<reference evidence="2 3" key="1">
    <citation type="submission" date="2020-08" db="EMBL/GenBank/DDBJ databases">
        <title>Acidobacteriota in marine sediments use diverse sulfur dissimilation pathways.</title>
        <authorList>
            <person name="Wasmund K."/>
        </authorList>
    </citation>
    <scope>NUCLEOTIDE SEQUENCE [LARGE SCALE GENOMIC DNA]</scope>
    <source>
        <strain evidence="2">MAG AM3-A</strain>
    </source>
</reference>
<comment type="caution">
    <text evidence="2">The sequence shown here is derived from an EMBL/GenBank/DDBJ whole genome shotgun (WGS) entry which is preliminary data.</text>
</comment>
<feature type="transmembrane region" description="Helical" evidence="1">
    <location>
        <begin position="171"/>
        <end position="190"/>
    </location>
</feature>
<organism evidence="2 3">
    <name type="scientific">Candidatus Sulfomarinibacter kjeldsenii</name>
    <dbReference type="NCBI Taxonomy" id="2885994"/>
    <lineage>
        <taxon>Bacteria</taxon>
        <taxon>Pseudomonadati</taxon>
        <taxon>Acidobacteriota</taxon>
        <taxon>Thermoanaerobaculia</taxon>
        <taxon>Thermoanaerobaculales</taxon>
        <taxon>Candidatus Sulfomarinibacteraceae</taxon>
        <taxon>Candidatus Sulfomarinibacter</taxon>
    </lineage>
</organism>
<name>A0A8J7C522_9BACT</name>
<dbReference type="InterPro" id="IPR022134">
    <property type="entry name" value="DUF3667"/>
</dbReference>
<evidence type="ECO:0000313" key="2">
    <source>
        <dbReference type="EMBL" id="MBD3870621.1"/>
    </source>
</evidence>
<dbReference type="AlphaFoldDB" id="A0A8J7C522"/>
<evidence type="ECO:0000256" key="1">
    <source>
        <dbReference type="SAM" id="Phobius"/>
    </source>
</evidence>
<accession>A0A8J7C522</accession>
<feature type="transmembrane region" description="Helical" evidence="1">
    <location>
        <begin position="90"/>
        <end position="110"/>
    </location>
</feature>
<feature type="transmembrane region" description="Helical" evidence="1">
    <location>
        <begin position="265"/>
        <end position="287"/>
    </location>
</feature>
<sequence length="289" mass="31825">MVPNHPNERDDGVCPNCSAPLSGPFCSSCGQRQMDLDQPFREIAGEAMESFLSFDTRILRTLWPLVRRPGMLTVDFLAGRRARYVHPFKLYFAFCVLLFLGLAMSGYSVIQIGESEDIVTGVRVDVSEEEGVEEAAEASEEPSFLARVLTPIGDLAENDPDRLNRIFTDRLAKSIILLVPVFALLLLALYRGRRYVAHLVFSLHLHSFAFLALIVGLGIDLAAGAPAQTRPGNGLAVLVIAVYSFLALRRVYGQGRFLTIVKMQLLLLGYLVALIVTMILTLALTVVTV</sequence>